<feature type="transmembrane region" description="Helical" evidence="1">
    <location>
        <begin position="115"/>
        <end position="138"/>
    </location>
</feature>
<accession>A0A016UI19</accession>
<keyword evidence="1" id="KW-0472">Membrane</keyword>
<protein>
    <submittedName>
        <fullName evidence="2">Uncharacterized protein</fullName>
    </submittedName>
</protein>
<keyword evidence="1" id="KW-0812">Transmembrane</keyword>
<feature type="transmembrane region" description="Helical" evidence="1">
    <location>
        <begin position="81"/>
        <end position="109"/>
    </location>
</feature>
<gene>
    <name evidence="2" type="primary">Acey_s0038.g3567</name>
    <name evidence="2" type="ORF">Y032_0038g3567</name>
</gene>
<reference evidence="3" key="1">
    <citation type="journal article" date="2015" name="Nat. Genet.">
        <title>The genome and transcriptome of the zoonotic hookworm Ancylostoma ceylanicum identify infection-specific gene families.</title>
        <authorList>
            <person name="Schwarz E.M."/>
            <person name="Hu Y."/>
            <person name="Antoshechkin I."/>
            <person name="Miller M.M."/>
            <person name="Sternberg P.W."/>
            <person name="Aroian R.V."/>
        </authorList>
    </citation>
    <scope>NUCLEOTIDE SEQUENCE</scope>
    <source>
        <strain evidence="3">HY135</strain>
    </source>
</reference>
<evidence type="ECO:0000313" key="2">
    <source>
        <dbReference type="EMBL" id="EYC14999.1"/>
    </source>
</evidence>
<evidence type="ECO:0000256" key="1">
    <source>
        <dbReference type="SAM" id="Phobius"/>
    </source>
</evidence>
<dbReference type="Proteomes" id="UP000024635">
    <property type="component" value="Unassembled WGS sequence"/>
</dbReference>
<sequence>MPEADVANKTADKKRQQRLLFLSGPPRTGRATRPNLLEDAELSGSRKQGFASLRRLITLLSSREYSDLCQNLKRSRCELRLCIQVALLVMAFAMACSYFFLQLITIYIYKQSTDRLQSIQCFFTSTLSFVTPWSLLLLNGEVAQLFQRRKTAPISSAVCKDFLVRTQ</sequence>
<name>A0A016UI19_9BILA</name>
<proteinExistence type="predicted"/>
<comment type="caution">
    <text evidence="2">The sequence shown here is derived from an EMBL/GenBank/DDBJ whole genome shotgun (WGS) entry which is preliminary data.</text>
</comment>
<dbReference type="InterPro" id="IPR019426">
    <property type="entry name" value="7TM_GPCR_serpentine_rcpt_Srv"/>
</dbReference>
<organism evidence="2 3">
    <name type="scientific">Ancylostoma ceylanicum</name>
    <dbReference type="NCBI Taxonomy" id="53326"/>
    <lineage>
        <taxon>Eukaryota</taxon>
        <taxon>Metazoa</taxon>
        <taxon>Ecdysozoa</taxon>
        <taxon>Nematoda</taxon>
        <taxon>Chromadorea</taxon>
        <taxon>Rhabditida</taxon>
        <taxon>Rhabditina</taxon>
        <taxon>Rhabditomorpha</taxon>
        <taxon>Strongyloidea</taxon>
        <taxon>Ancylostomatidae</taxon>
        <taxon>Ancylostomatinae</taxon>
        <taxon>Ancylostoma</taxon>
    </lineage>
</organism>
<keyword evidence="3" id="KW-1185">Reference proteome</keyword>
<dbReference type="Pfam" id="PF10323">
    <property type="entry name" value="7TM_GPCR_Srv"/>
    <property type="match status" value="1"/>
</dbReference>
<dbReference type="EMBL" id="JARK01001374">
    <property type="protein sequence ID" value="EYC14999.1"/>
    <property type="molecule type" value="Genomic_DNA"/>
</dbReference>
<evidence type="ECO:0000313" key="3">
    <source>
        <dbReference type="Proteomes" id="UP000024635"/>
    </source>
</evidence>
<keyword evidence="1" id="KW-1133">Transmembrane helix</keyword>
<dbReference type="AlphaFoldDB" id="A0A016UI19"/>